<evidence type="ECO:0000259" key="1">
    <source>
        <dbReference type="Pfam" id="PF00419"/>
    </source>
</evidence>
<protein>
    <submittedName>
        <fullName evidence="2">Putative fimbrial subunit SteE</fullName>
    </submittedName>
</protein>
<dbReference type="GO" id="GO:0009289">
    <property type="term" value="C:pilus"/>
    <property type="evidence" value="ECO:0007669"/>
    <property type="project" value="InterPro"/>
</dbReference>
<name>K8WQW2_9GAMM</name>
<gene>
    <name evidence="2" type="ORF">OO7_07489</name>
</gene>
<dbReference type="HOGENOM" id="CLU_114111_0_1_6"/>
<dbReference type="Proteomes" id="UP000010290">
    <property type="component" value="Chromosome"/>
</dbReference>
<comment type="caution">
    <text evidence="2">The sequence shown here is derived from an EMBL/GenBank/DDBJ whole genome shotgun (WGS) entry which is preliminary data.</text>
</comment>
<dbReference type="EMBL" id="AKKN01000007">
    <property type="protein sequence ID" value="EKT58540.1"/>
    <property type="molecule type" value="Genomic_DNA"/>
</dbReference>
<dbReference type="AlphaFoldDB" id="K8WQW2"/>
<dbReference type="PATRIC" id="fig|1141660.3.peg.1501"/>
<dbReference type="Gene3D" id="2.60.40.1090">
    <property type="entry name" value="Fimbrial-type adhesion domain"/>
    <property type="match status" value="1"/>
</dbReference>
<dbReference type="InterPro" id="IPR000259">
    <property type="entry name" value="Adhesion_dom_fimbrial"/>
</dbReference>
<accession>K8WQW2</accession>
<dbReference type="InterPro" id="IPR008966">
    <property type="entry name" value="Adhesion_dom_sf"/>
</dbReference>
<feature type="domain" description="Fimbrial-type adhesion" evidence="1">
    <location>
        <begin position="3"/>
        <end position="119"/>
    </location>
</feature>
<dbReference type="PANTHER" id="PTHR33420:SF26">
    <property type="entry name" value="FIMBRIAL SUBUNIT"/>
    <property type="match status" value="1"/>
</dbReference>
<evidence type="ECO:0000313" key="2">
    <source>
        <dbReference type="EMBL" id="EKT58540.1"/>
    </source>
</evidence>
<dbReference type="InterPro" id="IPR050263">
    <property type="entry name" value="Bact_Fimbrial_Adh_Pro"/>
</dbReference>
<dbReference type="InterPro" id="IPR036937">
    <property type="entry name" value="Adhesion_dom_fimbrial_sf"/>
</dbReference>
<reference evidence="2 3" key="1">
    <citation type="journal article" date="2012" name="BMC Genomics">
        <title>Comparative genomics of bacteria in the genus Providencia isolated from wild Drosophila melanogaster.</title>
        <authorList>
            <person name="Galac M.R."/>
            <person name="Lazzaro B.P."/>
        </authorList>
    </citation>
    <scope>NUCLEOTIDE SEQUENCE [LARGE SCALE GENOMIC DNA]</scope>
    <source>
        <strain evidence="2 3">DSM 19967</strain>
    </source>
</reference>
<dbReference type="Pfam" id="PF00419">
    <property type="entry name" value="Fimbrial"/>
    <property type="match status" value="1"/>
</dbReference>
<dbReference type="SUPFAM" id="SSF49401">
    <property type="entry name" value="Bacterial adhesins"/>
    <property type="match status" value="1"/>
</dbReference>
<sequence length="120" mass="12736">MPFGEVGITKINGTNYQQDFTLTLSCGTGLGNAVALYLEYRGMNAPFDNNALQTNQAGLGIRLYHQGVIIPPNSGTPITMSDGDTATLPLYAVPVKDPSPSATLYEGDFTATASVEMNYP</sequence>
<proteinExistence type="predicted"/>
<evidence type="ECO:0000313" key="3">
    <source>
        <dbReference type="Proteomes" id="UP000010290"/>
    </source>
</evidence>
<keyword evidence="3" id="KW-1185">Reference proteome</keyword>
<dbReference type="PANTHER" id="PTHR33420">
    <property type="entry name" value="FIMBRIAL SUBUNIT ELFA-RELATED"/>
    <property type="match status" value="1"/>
</dbReference>
<organism evidence="2 3">
    <name type="scientific">Providencia sneebia DSM 19967</name>
    <dbReference type="NCBI Taxonomy" id="1141660"/>
    <lineage>
        <taxon>Bacteria</taxon>
        <taxon>Pseudomonadati</taxon>
        <taxon>Pseudomonadota</taxon>
        <taxon>Gammaproteobacteria</taxon>
        <taxon>Enterobacterales</taxon>
        <taxon>Morganellaceae</taxon>
        <taxon>Providencia</taxon>
    </lineage>
</organism>
<dbReference type="GO" id="GO:0043709">
    <property type="term" value="P:cell adhesion involved in single-species biofilm formation"/>
    <property type="evidence" value="ECO:0007669"/>
    <property type="project" value="TreeGrafter"/>
</dbReference>